<dbReference type="Proteomes" id="UP000178964">
    <property type="component" value="Unassembled WGS sequence"/>
</dbReference>
<accession>A0A1F4VRL2</accession>
<gene>
    <name evidence="1" type="ORF">A3A70_03050</name>
</gene>
<dbReference type="AlphaFoldDB" id="A0A1F4VRL2"/>
<protein>
    <submittedName>
        <fullName evidence="1">Uncharacterized protein</fullName>
    </submittedName>
</protein>
<sequence length="107" mass="12260">MTNTDKWEKVEMAPTWDFEESSEMIGTFIITEDKVGPNESKMHTFDVEGSIFGVWGNTVLDDRLKQVQPGDKAKIVYVGLEKSEKSGREYKNFEVYRSKKIGKSDES</sequence>
<comment type="caution">
    <text evidence="1">The sequence shown here is derived from an EMBL/GenBank/DDBJ whole genome shotgun (WGS) entry which is preliminary data.</text>
</comment>
<evidence type="ECO:0000313" key="2">
    <source>
        <dbReference type="Proteomes" id="UP000178964"/>
    </source>
</evidence>
<evidence type="ECO:0000313" key="1">
    <source>
        <dbReference type="EMBL" id="OGC59852.1"/>
    </source>
</evidence>
<proteinExistence type="predicted"/>
<reference evidence="1 2" key="1">
    <citation type="journal article" date="2016" name="Nat. Commun.">
        <title>Thousands of microbial genomes shed light on interconnected biogeochemical processes in an aquifer system.</title>
        <authorList>
            <person name="Anantharaman K."/>
            <person name="Brown C.T."/>
            <person name="Hug L.A."/>
            <person name="Sharon I."/>
            <person name="Castelle C.J."/>
            <person name="Probst A.J."/>
            <person name="Thomas B.C."/>
            <person name="Singh A."/>
            <person name="Wilkins M.J."/>
            <person name="Karaoz U."/>
            <person name="Brodie E.L."/>
            <person name="Williams K.H."/>
            <person name="Hubbard S.S."/>
            <person name="Banfield J.F."/>
        </authorList>
    </citation>
    <scope>NUCLEOTIDE SEQUENCE [LARGE SCALE GENOMIC DNA]</scope>
</reference>
<dbReference type="STRING" id="1802627.A3A70_03050"/>
<organism evidence="1 2">
    <name type="scientific">candidate division WWE3 bacterium RIFCSPLOWO2_01_FULL_42_11</name>
    <dbReference type="NCBI Taxonomy" id="1802627"/>
    <lineage>
        <taxon>Bacteria</taxon>
        <taxon>Katanobacteria</taxon>
    </lineage>
</organism>
<name>A0A1F4VRL2_UNCKA</name>
<dbReference type="EMBL" id="MEVK01000006">
    <property type="protein sequence ID" value="OGC59852.1"/>
    <property type="molecule type" value="Genomic_DNA"/>
</dbReference>